<evidence type="ECO:0000256" key="3">
    <source>
        <dbReference type="SAM" id="MobiDB-lite"/>
    </source>
</evidence>
<evidence type="ECO:0000256" key="1">
    <source>
        <dbReference type="ARBA" id="ARBA00010211"/>
    </source>
</evidence>
<dbReference type="Pfam" id="PF01557">
    <property type="entry name" value="FAA_hydrolase"/>
    <property type="match status" value="1"/>
</dbReference>
<dbReference type="SUPFAM" id="SSF56529">
    <property type="entry name" value="FAH"/>
    <property type="match status" value="1"/>
</dbReference>
<keyword evidence="2" id="KW-0479">Metal-binding</keyword>
<feature type="domain" description="Fumarylacetoacetase-like C-terminal" evidence="4">
    <location>
        <begin position="244"/>
        <end position="387"/>
    </location>
</feature>
<gene>
    <name evidence="5" type="ORF">SAMN05192564_106320</name>
</gene>
<dbReference type="Gene3D" id="3.90.850.10">
    <property type="entry name" value="Fumarylacetoacetase-like, C-terminal domain"/>
    <property type="match status" value="1"/>
</dbReference>
<dbReference type="InterPro" id="IPR011234">
    <property type="entry name" value="Fumarylacetoacetase-like_C"/>
</dbReference>
<accession>A0A1H4GV83</accession>
<sequence>MLHIEPGSTGLPTLPRISNPMSTTSQPGFLPDDIDEALLVGRVWRKTDQHEGPCVVVVRRGEVFDITATVPTTADLFDRENPAQVARTAEGVPLGAVAELIASNLPGMTRPAVRLLAPCDVQAIKACGVTFAVSLIERVIEEQAGGDPAKAKAVRETIASMIGSDLSKIEPGSDAAMKLKAELERRGAWSQYMEVGIGPDAEVFSKSQPMSAVGFGADVGLLAASTWNNPEPEIVLAVNSRGGIVGATLGNDVNLRDIEGRSALLLGKCKDNNGSCAIGPFVRLFDETFSLDSVRAASVALRVEGVDDSFVLEGVSHMSEISRDPANLVEQTWGRHHQYPDGFMLFLGTMFSPIKDRDAPGAGFTHHLGDVVTISTPQLGALVNTVRLSTEIEPWTFGVRALYRNLAARGLLAAA</sequence>
<evidence type="ECO:0000259" key="4">
    <source>
        <dbReference type="Pfam" id="PF01557"/>
    </source>
</evidence>
<name>A0A1H4GV83_9BURK</name>
<evidence type="ECO:0000256" key="2">
    <source>
        <dbReference type="ARBA" id="ARBA00022723"/>
    </source>
</evidence>
<proteinExistence type="inferred from homology"/>
<dbReference type="GO" id="GO:0044281">
    <property type="term" value="P:small molecule metabolic process"/>
    <property type="evidence" value="ECO:0007669"/>
    <property type="project" value="UniProtKB-ARBA"/>
</dbReference>
<protein>
    <submittedName>
        <fullName evidence="5">Fumarylacetoacetate (FAA) hydrolase family protein</fullName>
    </submittedName>
</protein>
<dbReference type="STRING" id="83784.SAMN05192564_106320"/>
<reference evidence="6" key="1">
    <citation type="submission" date="2016-10" db="EMBL/GenBank/DDBJ databases">
        <authorList>
            <person name="Varghese N."/>
            <person name="Submissions S."/>
        </authorList>
    </citation>
    <scope>NUCLEOTIDE SEQUENCE [LARGE SCALE GENOMIC DNA]</scope>
    <source>
        <strain evidence="6">LMG 24000</strain>
    </source>
</reference>
<dbReference type="GO" id="GO:0046872">
    <property type="term" value="F:metal ion binding"/>
    <property type="evidence" value="ECO:0007669"/>
    <property type="project" value="UniProtKB-KW"/>
</dbReference>
<dbReference type="Proteomes" id="UP000198638">
    <property type="component" value="Unassembled WGS sequence"/>
</dbReference>
<keyword evidence="6" id="KW-1185">Reference proteome</keyword>
<keyword evidence="5" id="KW-0378">Hydrolase</keyword>
<feature type="region of interest" description="Disordered" evidence="3">
    <location>
        <begin position="1"/>
        <end position="28"/>
    </location>
</feature>
<dbReference type="GO" id="GO:0016787">
    <property type="term" value="F:hydrolase activity"/>
    <property type="evidence" value="ECO:0007669"/>
    <property type="project" value="UniProtKB-KW"/>
</dbReference>
<evidence type="ECO:0000313" key="6">
    <source>
        <dbReference type="Proteomes" id="UP000198638"/>
    </source>
</evidence>
<dbReference type="PANTHER" id="PTHR42796">
    <property type="entry name" value="FUMARYLACETOACETATE HYDROLASE DOMAIN-CONTAINING PROTEIN 2A-RELATED"/>
    <property type="match status" value="1"/>
</dbReference>
<organism evidence="5 6">
    <name type="scientific">Paraburkholderia sartisoli</name>
    <dbReference type="NCBI Taxonomy" id="83784"/>
    <lineage>
        <taxon>Bacteria</taxon>
        <taxon>Pseudomonadati</taxon>
        <taxon>Pseudomonadota</taxon>
        <taxon>Betaproteobacteria</taxon>
        <taxon>Burkholderiales</taxon>
        <taxon>Burkholderiaceae</taxon>
        <taxon>Paraburkholderia</taxon>
    </lineage>
</organism>
<dbReference type="InterPro" id="IPR036663">
    <property type="entry name" value="Fumarylacetoacetase_C_sf"/>
</dbReference>
<evidence type="ECO:0000313" key="5">
    <source>
        <dbReference type="EMBL" id="SEB12778.1"/>
    </source>
</evidence>
<dbReference type="InterPro" id="IPR051121">
    <property type="entry name" value="FAH"/>
</dbReference>
<dbReference type="AlphaFoldDB" id="A0A1H4GV83"/>
<comment type="similarity">
    <text evidence="1">Belongs to the FAH family.</text>
</comment>
<dbReference type="PANTHER" id="PTHR42796:SF7">
    <property type="entry name" value="2-DEHYDRO-3-DEOXY-D-ARABINONATE DEHYDRATASE"/>
    <property type="match status" value="1"/>
</dbReference>
<dbReference type="EMBL" id="FNRQ01000006">
    <property type="protein sequence ID" value="SEB12778.1"/>
    <property type="molecule type" value="Genomic_DNA"/>
</dbReference>